<gene>
    <name evidence="1" type="ORF">E7027_01640</name>
</gene>
<dbReference type="AlphaFoldDB" id="A0A928HFP2"/>
<name>A0A928HFP2_9BACT</name>
<proteinExistence type="predicted"/>
<evidence type="ECO:0000313" key="2">
    <source>
        <dbReference type="Proteomes" id="UP000725649"/>
    </source>
</evidence>
<evidence type="ECO:0000313" key="1">
    <source>
        <dbReference type="EMBL" id="MBE6420836.1"/>
    </source>
</evidence>
<accession>A0A928HFP2</accession>
<comment type="caution">
    <text evidence="1">The sequence shown here is derived from an EMBL/GenBank/DDBJ whole genome shotgun (WGS) entry which is preliminary data.</text>
</comment>
<reference evidence="1" key="1">
    <citation type="submission" date="2019-04" db="EMBL/GenBank/DDBJ databases">
        <title>Evolution of Biomass-Degrading Anaerobic Consortia Revealed by Metagenomics.</title>
        <authorList>
            <person name="Peng X."/>
        </authorList>
    </citation>
    <scope>NUCLEOTIDE SEQUENCE</scope>
    <source>
        <strain evidence="1">SIG66</strain>
    </source>
</reference>
<dbReference type="Proteomes" id="UP000725649">
    <property type="component" value="Unassembled WGS sequence"/>
</dbReference>
<protein>
    <recommendedName>
        <fullName evidence="3">Thioredoxin domain-containing protein</fullName>
    </recommendedName>
</protein>
<evidence type="ECO:0008006" key="3">
    <source>
        <dbReference type="Google" id="ProtNLM"/>
    </source>
</evidence>
<organism evidence="1 2">
    <name type="scientific">Candidatus Avelusimicrobium gallicola</name>
    <dbReference type="NCBI Taxonomy" id="2562704"/>
    <lineage>
        <taxon>Bacteria</taxon>
        <taxon>Pseudomonadati</taxon>
        <taxon>Elusimicrobiota</taxon>
        <taxon>Elusimicrobia</taxon>
        <taxon>Elusimicrobiales</taxon>
        <taxon>Elusimicrobiaceae</taxon>
        <taxon>Candidatus Avelusimicrobium</taxon>
    </lineage>
</organism>
<dbReference type="EMBL" id="SUVG01000002">
    <property type="protein sequence ID" value="MBE6420836.1"/>
    <property type="molecule type" value="Genomic_DNA"/>
</dbReference>
<sequence length="301" mass="33789">MMKKYFLFLSVIAVLCCGCTSKEQDQKIKLFWLQQFAGVSMKALAHSDKLAALQPQQLGKNTKLSAAQSPDLANLKPATPLPAMLFVSPHCGRCQRLKKDGWAQKFKEQYSGKVALTEYDLSVPKNEELLHDMMRKHKMQRINYPAFFIGSSVAQGYPLDQKAQQITKKELAAFVRKNPAVPQKPLPQIIEVTMESDEIKGVAPQADLARMKRALSAVQLANQKTLTDIGTTFGETVKNKALMITTATERKLKQEASVSATFTDYLTKQRELLTEQNKQLNQLMTQNAKNIRNINTRSNSL</sequence>